<dbReference type="Gene3D" id="3.30.420.10">
    <property type="entry name" value="Ribonuclease H-like superfamily/Ribonuclease H"/>
    <property type="match status" value="1"/>
</dbReference>
<dbReference type="InterPro" id="IPR001584">
    <property type="entry name" value="Integrase_cat-core"/>
</dbReference>
<name>A0AA88I922_ARTSF</name>
<sequence length="325" mass="37727">MTDTDFPLPSLGWILGSNIATCSERQTTRSGALSQLQAYDPTLSFVGEKALRKFNGLFPQQFLFQDGIYYQLLNVRLSRRNKQTIVPSEHRSLIIKIGHDNVMSGHLSKAWTTDYTPLRFWQRRIYKDTGSCMKVIHSLSNDRQVQTKGKGYRKLLAITYYASKYPEAIPLRSTNSPVIIDDIAKFVWRYGIPDIIFTDQGTQFLSSVLKKLYQVLNIKPIRTSLYHLEMDGRTEGFDGTLISIPYKCVGTLSNDWYQLMPFLLFAYRETTHPHIEKQLYGQNIRGVLDLMHEEYKDKTKEDPIIIHRCDRCAYDYPKYTILPQK</sequence>
<dbReference type="InterPro" id="IPR036397">
    <property type="entry name" value="RNaseH_sf"/>
</dbReference>
<comment type="caution">
    <text evidence="2">The sequence shown here is derived from an EMBL/GenBank/DDBJ whole genome shotgun (WGS) entry which is preliminary data.</text>
</comment>
<dbReference type="InterPro" id="IPR050951">
    <property type="entry name" value="Retrovirus_Pol_polyprotein"/>
</dbReference>
<dbReference type="Proteomes" id="UP001187531">
    <property type="component" value="Unassembled WGS sequence"/>
</dbReference>
<dbReference type="AlphaFoldDB" id="A0AA88I922"/>
<evidence type="ECO:0000313" key="2">
    <source>
        <dbReference type="EMBL" id="KAK2717562.1"/>
    </source>
</evidence>
<keyword evidence="3" id="KW-1185">Reference proteome</keyword>
<evidence type="ECO:0000259" key="1">
    <source>
        <dbReference type="PROSITE" id="PS50994"/>
    </source>
</evidence>
<reference evidence="2" key="1">
    <citation type="submission" date="2023-07" db="EMBL/GenBank/DDBJ databases">
        <title>Chromosome-level genome assembly of Artemia franciscana.</title>
        <authorList>
            <person name="Jo E."/>
        </authorList>
    </citation>
    <scope>NUCLEOTIDE SEQUENCE</scope>
    <source>
        <tissue evidence="2">Whole body</tissue>
    </source>
</reference>
<dbReference type="GO" id="GO:0003676">
    <property type="term" value="F:nucleic acid binding"/>
    <property type="evidence" value="ECO:0007669"/>
    <property type="project" value="InterPro"/>
</dbReference>
<gene>
    <name evidence="2" type="ORF">QYM36_006373</name>
</gene>
<evidence type="ECO:0000313" key="3">
    <source>
        <dbReference type="Proteomes" id="UP001187531"/>
    </source>
</evidence>
<dbReference type="PANTHER" id="PTHR37984">
    <property type="entry name" value="PROTEIN CBG26694"/>
    <property type="match status" value="1"/>
</dbReference>
<dbReference type="InterPro" id="IPR012337">
    <property type="entry name" value="RNaseH-like_sf"/>
</dbReference>
<accession>A0AA88I922</accession>
<dbReference type="SUPFAM" id="SSF53098">
    <property type="entry name" value="Ribonuclease H-like"/>
    <property type="match status" value="1"/>
</dbReference>
<dbReference type="EMBL" id="JAVRJZ010000010">
    <property type="protein sequence ID" value="KAK2717562.1"/>
    <property type="molecule type" value="Genomic_DNA"/>
</dbReference>
<feature type="domain" description="Integrase catalytic" evidence="1">
    <location>
        <begin position="113"/>
        <end position="241"/>
    </location>
</feature>
<proteinExistence type="predicted"/>
<organism evidence="2 3">
    <name type="scientific">Artemia franciscana</name>
    <name type="common">Brine shrimp</name>
    <name type="synonym">Artemia sanfranciscana</name>
    <dbReference type="NCBI Taxonomy" id="6661"/>
    <lineage>
        <taxon>Eukaryota</taxon>
        <taxon>Metazoa</taxon>
        <taxon>Ecdysozoa</taxon>
        <taxon>Arthropoda</taxon>
        <taxon>Crustacea</taxon>
        <taxon>Branchiopoda</taxon>
        <taxon>Anostraca</taxon>
        <taxon>Artemiidae</taxon>
        <taxon>Artemia</taxon>
    </lineage>
</organism>
<protein>
    <recommendedName>
        <fullName evidence="1">Integrase catalytic domain-containing protein</fullName>
    </recommendedName>
</protein>
<dbReference type="PANTHER" id="PTHR37984:SF15">
    <property type="entry name" value="INTEGRASE CATALYTIC DOMAIN-CONTAINING PROTEIN"/>
    <property type="match status" value="1"/>
</dbReference>
<dbReference type="GO" id="GO:0015074">
    <property type="term" value="P:DNA integration"/>
    <property type="evidence" value="ECO:0007669"/>
    <property type="project" value="InterPro"/>
</dbReference>
<dbReference type="PROSITE" id="PS50994">
    <property type="entry name" value="INTEGRASE"/>
    <property type="match status" value="1"/>
</dbReference>